<sequence length="239" mass="27619">MGKMRDSYAVHLFTFENVAKLIQNKCFASACVLFPYACIVSVLFSTRLSIGFRIFFIELTFYFFVKLLEEFPKLDKNGIHQKGTESVTISKEHYLKRIINSLVIFGIALIFGDERLRIDALGTHLVENTIGIARQTSFDPRWQRILATYCIAEERKELAKKLGITIHVQNRLNDGGVKIENDPKKEPEHNEIEKPDDWECNSIIQLFRCMCNPDCNKALNDEIDKFAQQLFDISKFVDL</sequence>
<accession>A0ABR2KF59</accession>
<organism evidence="2 3">
    <name type="scientific">Tritrichomonas musculus</name>
    <dbReference type="NCBI Taxonomy" id="1915356"/>
    <lineage>
        <taxon>Eukaryota</taxon>
        <taxon>Metamonada</taxon>
        <taxon>Parabasalia</taxon>
        <taxon>Tritrichomonadida</taxon>
        <taxon>Tritrichomonadidae</taxon>
        <taxon>Tritrichomonas</taxon>
    </lineage>
</organism>
<gene>
    <name evidence="2" type="ORF">M9Y10_034533</name>
</gene>
<comment type="caution">
    <text evidence="2">The sequence shown here is derived from an EMBL/GenBank/DDBJ whole genome shotgun (WGS) entry which is preliminary data.</text>
</comment>
<protein>
    <submittedName>
        <fullName evidence="2">Uncharacterized protein</fullName>
    </submittedName>
</protein>
<keyword evidence="1" id="KW-1133">Transmembrane helix</keyword>
<evidence type="ECO:0000313" key="3">
    <source>
        <dbReference type="Proteomes" id="UP001470230"/>
    </source>
</evidence>
<proteinExistence type="predicted"/>
<feature type="transmembrane region" description="Helical" evidence="1">
    <location>
        <begin position="26"/>
        <end position="44"/>
    </location>
</feature>
<reference evidence="2 3" key="1">
    <citation type="submission" date="2024-04" db="EMBL/GenBank/DDBJ databases">
        <title>Tritrichomonas musculus Genome.</title>
        <authorList>
            <person name="Alves-Ferreira E."/>
            <person name="Grigg M."/>
            <person name="Lorenzi H."/>
            <person name="Galac M."/>
        </authorList>
    </citation>
    <scope>NUCLEOTIDE SEQUENCE [LARGE SCALE GENOMIC DNA]</scope>
    <source>
        <strain evidence="2 3">EAF2021</strain>
    </source>
</reference>
<dbReference type="Proteomes" id="UP001470230">
    <property type="component" value="Unassembled WGS sequence"/>
</dbReference>
<keyword evidence="1" id="KW-0472">Membrane</keyword>
<evidence type="ECO:0000313" key="2">
    <source>
        <dbReference type="EMBL" id="KAK8889779.1"/>
    </source>
</evidence>
<evidence type="ECO:0000256" key="1">
    <source>
        <dbReference type="SAM" id="Phobius"/>
    </source>
</evidence>
<dbReference type="EMBL" id="JAPFFF010000005">
    <property type="protein sequence ID" value="KAK8889779.1"/>
    <property type="molecule type" value="Genomic_DNA"/>
</dbReference>
<keyword evidence="1" id="KW-0812">Transmembrane</keyword>
<name>A0ABR2KF59_9EUKA</name>
<keyword evidence="3" id="KW-1185">Reference proteome</keyword>